<dbReference type="InterPro" id="IPR057727">
    <property type="entry name" value="WCX_dom"/>
</dbReference>
<proteinExistence type="predicted"/>
<reference evidence="3 4" key="1">
    <citation type="submission" date="2021-05" db="EMBL/GenBank/DDBJ databases">
        <title>The draft genome of Geobacter luticola JCM 17780.</title>
        <authorList>
            <person name="Xu Z."/>
            <person name="Masuda Y."/>
            <person name="Itoh H."/>
            <person name="Senoo K."/>
        </authorList>
    </citation>
    <scope>NUCLEOTIDE SEQUENCE [LARGE SCALE GENOMIC DNA]</scope>
    <source>
        <strain evidence="3 4">JCM 17780</strain>
    </source>
</reference>
<evidence type="ECO:0000259" key="1">
    <source>
        <dbReference type="Pfam" id="PF13280"/>
    </source>
</evidence>
<dbReference type="Pfam" id="PF25583">
    <property type="entry name" value="WCX"/>
    <property type="match status" value="1"/>
</dbReference>
<protein>
    <submittedName>
        <fullName evidence="3">WYL domain-containing protein</fullName>
    </submittedName>
</protein>
<dbReference type="PROSITE" id="PS52050">
    <property type="entry name" value="WYL"/>
    <property type="match status" value="1"/>
</dbReference>
<keyword evidence="4" id="KW-1185">Reference proteome</keyword>
<evidence type="ECO:0000313" key="4">
    <source>
        <dbReference type="Proteomes" id="UP000756860"/>
    </source>
</evidence>
<dbReference type="PANTHER" id="PTHR34580">
    <property type="match status" value="1"/>
</dbReference>
<feature type="domain" description="WYL" evidence="1">
    <location>
        <begin position="154"/>
        <end position="222"/>
    </location>
</feature>
<dbReference type="Proteomes" id="UP000756860">
    <property type="component" value="Unassembled WGS sequence"/>
</dbReference>
<evidence type="ECO:0000313" key="3">
    <source>
        <dbReference type="EMBL" id="MBT0652348.1"/>
    </source>
</evidence>
<dbReference type="EMBL" id="JAHCVK010000001">
    <property type="protein sequence ID" value="MBT0652348.1"/>
    <property type="molecule type" value="Genomic_DNA"/>
</dbReference>
<dbReference type="InterPro" id="IPR051534">
    <property type="entry name" value="CBASS_pafABC_assoc_protein"/>
</dbReference>
<dbReference type="Pfam" id="PF13280">
    <property type="entry name" value="WYL"/>
    <property type="match status" value="1"/>
</dbReference>
<comment type="caution">
    <text evidence="3">The sequence shown here is derived from an EMBL/GenBank/DDBJ whole genome shotgun (WGS) entry which is preliminary data.</text>
</comment>
<dbReference type="RefSeq" id="WP_214174299.1">
    <property type="nucleotide sequence ID" value="NZ_JAHCVK010000001.1"/>
</dbReference>
<sequence length="332" mass="38511">MRGRNLKKLLDAINLLATPCGTTITELGSKLEIDKRQAYRVIETLQDDFRFVIDKDKAMVGGEVRYYLEKDQYKRLSDMKVADLNLSLTEIIALYFLKGHAKLYRNTDIEAEIEQAFAKLDVFVPEGLADRLDKVKTLFIPSTKFAKDYSGKEETIETLTDAILQQKTCLVEYHSFYDDKVKVFKIDPLRFFERNGGLYLFVRTTSFGHIRVMAVERIVKLTLTEETFSSPENFDPDALLEEAFDLVYDDPISVKIRFSADQARYIQERRWAKEQKIRKQKDGSIILEMTTSGWWDVKRWVMTFGSEAEVIEPVEMRDDIRADLEAALGLYN</sequence>
<accession>A0ABS5SAE6</accession>
<dbReference type="InterPro" id="IPR026881">
    <property type="entry name" value="WYL_dom"/>
</dbReference>
<evidence type="ECO:0000259" key="2">
    <source>
        <dbReference type="Pfam" id="PF25583"/>
    </source>
</evidence>
<organism evidence="3 4">
    <name type="scientific">Geomobilimonas luticola</name>
    <dbReference type="NCBI Taxonomy" id="1114878"/>
    <lineage>
        <taxon>Bacteria</taxon>
        <taxon>Pseudomonadati</taxon>
        <taxon>Thermodesulfobacteriota</taxon>
        <taxon>Desulfuromonadia</taxon>
        <taxon>Geobacterales</taxon>
        <taxon>Geobacteraceae</taxon>
        <taxon>Geomobilimonas</taxon>
    </lineage>
</organism>
<feature type="domain" description="WCX" evidence="2">
    <location>
        <begin position="251"/>
        <end position="328"/>
    </location>
</feature>
<name>A0ABS5SAE6_9BACT</name>
<gene>
    <name evidence="3" type="ORF">KI810_04720</name>
</gene>
<dbReference type="PANTHER" id="PTHR34580:SF1">
    <property type="entry name" value="PROTEIN PAFC"/>
    <property type="match status" value="1"/>
</dbReference>